<feature type="transmembrane region" description="Helical" evidence="2">
    <location>
        <begin position="252"/>
        <end position="273"/>
    </location>
</feature>
<accession>A0ABS6YZW4</accession>
<feature type="transmembrane region" description="Helical" evidence="2">
    <location>
        <begin position="64"/>
        <end position="86"/>
    </location>
</feature>
<keyword evidence="4" id="KW-1185">Reference proteome</keyword>
<dbReference type="Pfam" id="PF03929">
    <property type="entry name" value="PepSY_TM"/>
    <property type="match status" value="1"/>
</dbReference>
<evidence type="ECO:0000313" key="3">
    <source>
        <dbReference type="EMBL" id="MBW5481018.1"/>
    </source>
</evidence>
<name>A0ABS6YZW4_9ACTN</name>
<feature type="transmembrane region" description="Helical" evidence="2">
    <location>
        <begin position="458"/>
        <end position="480"/>
    </location>
</feature>
<dbReference type="PANTHER" id="PTHR34219:SF1">
    <property type="entry name" value="PEPSY DOMAIN-CONTAINING PROTEIN"/>
    <property type="match status" value="1"/>
</dbReference>
<keyword evidence="2" id="KW-1133">Transmembrane helix</keyword>
<organism evidence="3 4">
    <name type="scientific">Streptomyces bambusae</name>
    <dbReference type="NCBI Taxonomy" id="1550616"/>
    <lineage>
        <taxon>Bacteria</taxon>
        <taxon>Bacillati</taxon>
        <taxon>Actinomycetota</taxon>
        <taxon>Actinomycetes</taxon>
        <taxon>Kitasatosporales</taxon>
        <taxon>Streptomycetaceae</taxon>
        <taxon>Streptomyces</taxon>
    </lineage>
</organism>
<dbReference type="RefSeq" id="WP_219664901.1">
    <property type="nucleotide sequence ID" value="NZ_WTFF01000012.1"/>
</dbReference>
<feature type="region of interest" description="Disordered" evidence="1">
    <location>
        <begin position="1"/>
        <end position="48"/>
    </location>
</feature>
<dbReference type="PANTHER" id="PTHR34219">
    <property type="entry name" value="IRON-REGULATED INNER MEMBRANE PROTEIN-RELATED"/>
    <property type="match status" value="1"/>
</dbReference>
<feature type="transmembrane region" description="Helical" evidence="2">
    <location>
        <begin position="486"/>
        <end position="504"/>
    </location>
</feature>
<evidence type="ECO:0000256" key="1">
    <source>
        <dbReference type="SAM" id="MobiDB-lite"/>
    </source>
</evidence>
<dbReference type="EMBL" id="WTFF01000012">
    <property type="protein sequence ID" value="MBW5481018.1"/>
    <property type="molecule type" value="Genomic_DNA"/>
</dbReference>
<sequence length="514" mass="54268">MAIDEVPDARVPDTAESGNPDTPSTDTSGSDTPSSAVASPSAAPSSARAGGWAALRPLLLRMHFYAGLLIAPLLFLAAATGFLYALSFQAEKILYAHELTVDRVGGTALPLGKQVEAAQHAAPAGGKVVGVWPAPEADATTRVILQSPTVGEDENLTVFVDPYTAEVRGQLTTSGDALPLRAWLSEFHASLQLGEFGRIYSELAASWLWIVALGGLALWIGRRRARKAQLVLPERKGRASGRRRTLSWHGSVGLWSAAGLVVLSATGLTWSTYAGENIGRLQDRVGGATPSVSATLGGGAGHGAGGDEHAGHTMPDGTQMPGMPATADVGVDKAVEAARAAGVTDHVQVTLPAKGKGYVIKERDRQVPVHLDSVAVDPADGRVMDELRFADYPVLAKLTRFGIDVHMGLMFGLVNQLALALLAVAVMFLVVWGYRMWWLRRPTKDRLLSFGRPQPRGAWRKLPVTVLLPLAAVVAVVGWFVPLLGISLLAFVAVDVVLGAVAVRRGRGATAEAR</sequence>
<protein>
    <submittedName>
        <fullName evidence="3">PepSY domain-containing protein</fullName>
    </submittedName>
</protein>
<dbReference type="InterPro" id="IPR005625">
    <property type="entry name" value="PepSY-ass_TM"/>
</dbReference>
<feature type="region of interest" description="Disordered" evidence="1">
    <location>
        <begin position="289"/>
        <end position="317"/>
    </location>
</feature>
<feature type="transmembrane region" description="Helical" evidence="2">
    <location>
        <begin position="199"/>
        <end position="220"/>
    </location>
</feature>
<feature type="transmembrane region" description="Helical" evidence="2">
    <location>
        <begin position="417"/>
        <end position="437"/>
    </location>
</feature>
<evidence type="ECO:0000313" key="4">
    <source>
        <dbReference type="Proteomes" id="UP000812013"/>
    </source>
</evidence>
<keyword evidence="2" id="KW-0812">Transmembrane</keyword>
<reference evidence="3 4" key="1">
    <citation type="submission" date="2019-12" db="EMBL/GenBank/DDBJ databases">
        <title>Genome sequence of Streptomyces bambusae.</title>
        <authorList>
            <person name="Bansal K."/>
            <person name="Choksket S."/>
            <person name="Korpole S."/>
            <person name="Patil P.B."/>
        </authorList>
    </citation>
    <scope>NUCLEOTIDE SEQUENCE [LARGE SCALE GENOMIC DNA]</scope>
    <source>
        <strain evidence="3 4">SK60</strain>
    </source>
</reference>
<dbReference type="Proteomes" id="UP000812013">
    <property type="component" value="Unassembled WGS sequence"/>
</dbReference>
<proteinExistence type="predicted"/>
<gene>
    <name evidence="3" type="ORF">GPJ59_03705</name>
</gene>
<comment type="caution">
    <text evidence="3">The sequence shown here is derived from an EMBL/GenBank/DDBJ whole genome shotgun (WGS) entry which is preliminary data.</text>
</comment>
<feature type="compositionally biased region" description="Low complexity" evidence="1">
    <location>
        <begin position="20"/>
        <end position="48"/>
    </location>
</feature>
<keyword evidence="2" id="KW-0472">Membrane</keyword>
<evidence type="ECO:0000256" key="2">
    <source>
        <dbReference type="SAM" id="Phobius"/>
    </source>
</evidence>